<keyword evidence="2" id="KW-1185">Reference proteome</keyword>
<reference evidence="1" key="1">
    <citation type="submission" date="2022-07" db="EMBL/GenBank/DDBJ databases">
        <title>Phylogenomic reconstructions and comparative analyses of Kickxellomycotina fungi.</title>
        <authorList>
            <person name="Reynolds N.K."/>
            <person name="Stajich J.E."/>
            <person name="Barry K."/>
            <person name="Grigoriev I.V."/>
            <person name="Crous P."/>
            <person name="Smith M.E."/>
        </authorList>
    </citation>
    <scope>NUCLEOTIDE SEQUENCE</scope>
    <source>
        <strain evidence="1">BCRC 34780</strain>
    </source>
</reference>
<dbReference type="EMBL" id="JANBUN010001338">
    <property type="protein sequence ID" value="KAJ2798548.1"/>
    <property type="molecule type" value="Genomic_DNA"/>
</dbReference>
<name>A0ACC1L0I8_9FUNG</name>
<dbReference type="Proteomes" id="UP001140087">
    <property type="component" value="Unassembled WGS sequence"/>
</dbReference>
<gene>
    <name evidence="1" type="ORF">H4R21_003887</name>
</gene>
<protein>
    <submittedName>
        <fullName evidence="1">Uncharacterized protein</fullName>
    </submittedName>
</protein>
<accession>A0ACC1L0I8</accession>
<organism evidence="1 2">
    <name type="scientific">Coemansia helicoidea</name>
    <dbReference type="NCBI Taxonomy" id="1286919"/>
    <lineage>
        <taxon>Eukaryota</taxon>
        <taxon>Fungi</taxon>
        <taxon>Fungi incertae sedis</taxon>
        <taxon>Zoopagomycota</taxon>
        <taxon>Kickxellomycotina</taxon>
        <taxon>Kickxellomycetes</taxon>
        <taxon>Kickxellales</taxon>
        <taxon>Kickxellaceae</taxon>
        <taxon>Coemansia</taxon>
    </lineage>
</organism>
<sequence>MRLVAGSARRHLASGRSGAPAGASAPLATASDVEYCRRLVQANGHDGYLVSLFSPRRAREAAWGVRALDIELSHAGGRVASPAAAQMRLAYWSGAIKSLHSSDPVLTPVTRVVYDAVRRFDISKTWLRRLVQERERMLTQPAFATVADVEKHGERAYACLIHPHLEALGVRDMHADNAARAIGVAMAIAEAIRSLPLDLAQQRCWLPQDIVDEHKVDLGALYDSPRPMPALQEAVYALATTGYTRLCGAAELYAPNAPRAALPALLAAVPVKEWLERLEKANFDPFAATLQQRSLRVLWRLWRANRRGALLDVSNRGK</sequence>
<evidence type="ECO:0000313" key="1">
    <source>
        <dbReference type="EMBL" id="KAJ2798548.1"/>
    </source>
</evidence>
<evidence type="ECO:0000313" key="2">
    <source>
        <dbReference type="Proteomes" id="UP001140087"/>
    </source>
</evidence>
<proteinExistence type="predicted"/>
<comment type="caution">
    <text evidence="1">The sequence shown here is derived from an EMBL/GenBank/DDBJ whole genome shotgun (WGS) entry which is preliminary data.</text>
</comment>